<dbReference type="GO" id="GO:0005886">
    <property type="term" value="C:plasma membrane"/>
    <property type="evidence" value="ECO:0007669"/>
    <property type="project" value="UniProtKB-SubCell"/>
</dbReference>
<accession>A0A9W7AU86</accession>
<keyword evidence="5" id="KW-0472">Membrane</keyword>
<evidence type="ECO:0000256" key="3">
    <source>
        <dbReference type="ARBA" id="ARBA00022692"/>
    </source>
</evidence>
<dbReference type="EMBL" id="BRXY01000215">
    <property type="protein sequence ID" value="GMH77909.1"/>
    <property type="molecule type" value="Genomic_DNA"/>
</dbReference>
<dbReference type="SUPFAM" id="SSF103481">
    <property type="entry name" value="Multidrug resistance efflux transporter EmrE"/>
    <property type="match status" value="1"/>
</dbReference>
<evidence type="ECO:0000256" key="5">
    <source>
        <dbReference type="ARBA" id="ARBA00023136"/>
    </source>
</evidence>
<gene>
    <name evidence="7" type="ORF">TrST_g7817</name>
</gene>
<comment type="caution">
    <text evidence="7">The sequence shown here is derived from an EMBL/GenBank/DDBJ whole genome shotgun (WGS) entry which is preliminary data.</text>
</comment>
<dbReference type="AlphaFoldDB" id="A0A9W7AU86"/>
<keyword evidence="2" id="KW-1003">Cell membrane</keyword>
<dbReference type="InterPro" id="IPR051258">
    <property type="entry name" value="Diverse_Substrate_Transporter"/>
</dbReference>
<evidence type="ECO:0000313" key="8">
    <source>
        <dbReference type="Proteomes" id="UP001165085"/>
    </source>
</evidence>
<dbReference type="Pfam" id="PF00892">
    <property type="entry name" value="EamA"/>
    <property type="match status" value="1"/>
</dbReference>
<keyword evidence="4" id="KW-1133">Transmembrane helix</keyword>
<keyword evidence="8" id="KW-1185">Reference proteome</keyword>
<dbReference type="OrthoDB" id="2017960at2759"/>
<proteinExistence type="predicted"/>
<evidence type="ECO:0000256" key="4">
    <source>
        <dbReference type="ARBA" id="ARBA00022989"/>
    </source>
</evidence>
<protein>
    <recommendedName>
        <fullName evidence="6">EamA domain-containing protein</fullName>
    </recommendedName>
</protein>
<dbReference type="InterPro" id="IPR037185">
    <property type="entry name" value="EmrE-like"/>
</dbReference>
<dbReference type="PANTHER" id="PTHR42920">
    <property type="entry name" value="OS03G0707200 PROTEIN-RELATED"/>
    <property type="match status" value="1"/>
</dbReference>
<dbReference type="Proteomes" id="UP001165085">
    <property type="component" value="Unassembled WGS sequence"/>
</dbReference>
<evidence type="ECO:0000256" key="2">
    <source>
        <dbReference type="ARBA" id="ARBA00022475"/>
    </source>
</evidence>
<dbReference type="InterPro" id="IPR000620">
    <property type="entry name" value="EamA_dom"/>
</dbReference>
<name>A0A9W7AU86_9STRA</name>
<sequence length="307" mass="32117">MAFLSITLRTISPSPPPTPPPPQTFKEQIVKRVPNSIYLSSLELSTISFLGTLLNTGGLASLPALKGATLLTSLNIFTPIISSIFGATESERKVDTLTWIGCLTALIASTYALIPDGGGLDIFDGFGGAEFSVLGGSFFFATAKVRLSSMLKVHGDEDLTTGRIVGQAGLAAAGLGIVDETNLAHELGPELFGGGGVVVTDAARIVGGWVGDVTLEQVFWVVASSVLSGAGALWCQGRGQKSVPAPKAQLFFSTQTIFAAVWALVLLHEEITNHELVGGGILVAGLTAVSYLQSRKDDEVEEDKKTQ</sequence>
<feature type="domain" description="EamA" evidence="6">
    <location>
        <begin position="214"/>
        <end position="290"/>
    </location>
</feature>
<comment type="subcellular location">
    <subcellularLocation>
        <location evidence="1">Cell membrane</location>
        <topology evidence="1">Multi-pass membrane protein</topology>
    </subcellularLocation>
</comment>
<organism evidence="7 8">
    <name type="scientific">Triparma strigata</name>
    <dbReference type="NCBI Taxonomy" id="1606541"/>
    <lineage>
        <taxon>Eukaryota</taxon>
        <taxon>Sar</taxon>
        <taxon>Stramenopiles</taxon>
        <taxon>Ochrophyta</taxon>
        <taxon>Bolidophyceae</taxon>
        <taxon>Parmales</taxon>
        <taxon>Triparmaceae</taxon>
        <taxon>Triparma</taxon>
    </lineage>
</organism>
<evidence type="ECO:0000259" key="6">
    <source>
        <dbReference type="Pfam" id="PF00892"/>
    </source>
</evidence>
<dbReference type="PANTHER" id="PTHR42920:SF5">
    <property type="entry name" value="EAMA DOMAIN-CONTAINING PROTEIN"/>
    <property type="match status" value="1"/>
</dbReference>
<evidence type="ECO:0000313" key="7">
    <source>
        <dbReference type="EMBL" id="GMH77909.1"/>
    </source>
</evidence>
<evidence type="ECO:0000256" key="1">
    <source>
        <dbReference type="ARBA" id="ARBA00004651"/>
    </source>
</evidence>
<reference evidence="8" key="1">
    <citation type="journal article" date="2023" name="Commun. Biol.">
        <title>Genome analysis of Parmales, the sister group of diatoms, reveals the evolutionary specialization of diatoms from phago-mixotrophs to photoautotrophs.</title>
        <authorList>
            <person name="Ban H."/>
            <person name="Sato S."/>
            <person name="Yoshikawa S."/>
            <person name="Yamada K."/>
            <person name="Nakamura Y."/>
            <person name="Ichinomiya M."/>
            <person name="Sato N."/>
            <person name="Blanc-Mathieu R."/>
            <person name="Endo H."/>
            <person name="Kuwata A."/>
            <person name="Ogata H."/>
        </authorList>
    </citation>
    <scope>NUCLEOTIDE SEQUENCE [LARGE SCALE GENOMIC DNA]</scope>
    <source>
        <strain evidence="8">NIES 3701</strain>
    </source>
</reference>
<keyword evidence="3" id="KW-0812">Transmembrane</keyword>